<feature type="domain" description="Nucleoside phosphorylase" evidence="1">
    <location>
        <begin position="426"/>
        <end position="621"/>
    </location>
</feature>
<name>A0ABU0XAM5_9PSEU</name>
<organism evidence="2 3">
    <name type="scientific">Saccharothrix yanglingensis</name>
    <dbReference type="NCBI Taxonomy" id="659496"/>
    <lineage>
        <taxon>Bacteria</taxon>
        <taxon>Bacillati</taxon>
        <taxon>Actinomycetota</taxon>
        <taxon>Actinomycetes</taxon>
        <taxon>Pseudonocardiales</taxon>
        <taxon>Pseudonocardiaceae</taxon>
        <taxon>Saccharothrix</taxon>
    </lineage>
</organism>
<dbReference type="PANTHER" id="PTHR46832">
    <property type="entry name" value="5'-METHYLTHIOADENOSINE/S-ADENOSYLHOMOCYSTEINE NUCLEOSIDASE"/>
    <property type="match status" value="1"/>
</dbReference>
<dbReference type="InterPro" id="IPR000845">
    <property type="entry name" value="Nucleoside_phosphorylase_d"/>
</dbReference>
<comment type="caution">
    <text evidence="2">The sequence shown here is derived from an EMBL/GenBank/DDBJ whole genome shotgun (WGS) entry which is preliminary data.</text>
</comment>
<evidence type="ECO:0000313" key="3">
    <source>
        <dbReference type="Proteomes" id="UP001225605"/>
    </source>
</evidence>
<dbReference type="PANTHER" id="PTHR46832:SF1">
    <property type="entry name" value="5'-METHYLTHIOADENOSINE_S-ADENOSYLHOMOCYSTEINE NUCLEOSIDASE"/>
    <property type="match status" value="1"/>
</dbReference>
<accession>A0ABU0XAM5</accession>
<dbReference type="Pfam" id="PF01048">
    <property type="entry name" value="PNP_UDP_1"/>
    <property type="match status" value="1"/>
</dbReference>
<protein>
    <recommendedName>
        <fullName evidence="1">Nucleoside phosphorylase domain-containing protein</fullName>
    </recommendedName>
</protein>
<dbReference type="SUPFAM" id="SSF53167">
    <property type="entry name" value="Purine and uridine phosphorylases"/>
    <property type="match status" value="1"/>
</dbReference>
<dbReference type="Proteomes" id="UP001225605">
    <property type="component" value="Unassembled WGS sequence"/>
</dbReference>
<evidence type="ECO:0000313" key="2">
    <source>
        <dbReference type="EMBL" id="MDQ2589150.1"/>
    </source>
</evidence>
<sequence>MNEYNGHGRTYDAVYLHYLDRELILSTGREMSEKQIIQATRLLTFFTQSDLYVGLSAIWENDRLTPASYEEFRLLFEQYQLQTVSRDVTLAEFRASRAAAYRHDSDRYPNYYTSAGDGLEWLTPTWQKTTGSTMPLTRVLQQWTEAIPAAPEARFSPALWQLRDPVQEALRHREDEAVTFNYFSRFLKDVRSNDHIEYAIRRKISEGFSLDNQRHGNGDIATGIPELGFFDHLALDFPHHDIRILAEIALACGIEDMFRAERFGVEAWSAYVLARHSWPMQTTAEVVRDTLQALYQFDLGSHRAGVPDREFDAHPRQVRSRILRHIRDAARTAPRPAPPRPDTPAEEVARHVFQYVTWLTDRMVDREPALGTYVESSRGSSAMKHVDVLLVTVTETETIEMRSALTGAGHPGSAEFGPVNTYWRYGPIAGATVAHVRCTMGSGGTGGSSLTVTDAIRDLRPTCIIGVGIAFGIDRETQPIGQLLLSQKLSAYELQRVGTNADGSLRVTHRGAGTECSPRLLSRFRDANLHEIGVEVLAGEMLSGEKLIDNPDFKKALLDRFPDAIGGEMEGVGLQSASDRENIDWIIVKSVCDYAAEKSVDKTQRQRLAARQAARSVLKVLHQGGLAPRRSTSSRR</sequence>
<evidence type="ECO:0000259" key="1">
    <source>
        <dbReference type="Pfam" id="PF01048"/>
    </source>
</evidence>
<dbReference type="RefSeq" id="WP_306750837.1">
    <property type="nucleotide sequence ID" value="NZ_NSDM01000031.1"/>
</dbReference>
<dbReference type="EMBL" id="NSDM01000031">
    <property type="protein sequence ID" value="MDQ2589150.1"/>
    <property type="molecule type" value="Genomic_DNA"/>
</dbReference>
<keyword evidence="3" id="KW-1185">Reference proteome</keyword>
<gene>
    <name evidence="2" type="ORF">CKY47_35505</name>
</gene>
<reference evidence="2 3" key="1">
    <citation type="submission" date="2017-06" db="EMBL/GenBank/DDBJ databases">
        <title>Cultured bacterium strain Saccharothrix yanglingensis Hhs.015.</title>
        <authorList>
            <person name="Xia Y."/>
        </authorList>
    </citation>
    <scope>NUCLEOTIDE SEQUENCE [LARGE SCALE GENOMIC DNA]</scope>
    <source>
        <strain evidence="2 3">Hhs.015</strain>
    </source>
</reference>
<dbReference type="InterPro" id="IPR035994">
    <property type="entry name" value="Nucleoside_phosphorylase_sf"/>
</dbReference>
<proteinExistence type="predicted"/>
<dbReference type="Gene3D" id="3.40.50.1580">
    <property type="entry name" value="Nucleoside phosphorylase domain"/>
    <property type="match status" value="1"/>
</dbReference>